<name>A0A1F5SK80_9BACT</name>
<dbReference type="Proteomes" id="UP000178367">
    <property type="component" value="Unassembled WGS sequence"/>
</dbReference>
<evidence type="ECO:0000313" key="2">
    <source>
        <dbReference type="Proteomes" id="UP000178367"/>
    </source>
</evidence>
<evidence type="ECO:0000313" key="1">
    <source>
        <dbReference type="EMBL" id="OGF27090.1"/>
    </source>
</evidence>
<organism evidence="1 2">
    <name type="scientific">Candidatus Falkowbacteria bacterium RIFOXYA2_FULL_47_19</name>
    <dbReference type="NCBI Taxonomy" id="1797994"/>
    <lineage>
        <taxon>Bacteria</taxon>
        <taxon>Candidatus Falkowiibacteriota</taxon>
    </lineage>
</organism>
<dbReference type="EMBL" id="MFGB01000010">
    <property type="protein sequence ID" value="OGF27090.1"/>
    <property type="molecule type" value="Genomic_DNA"/>
</dbReference>
<accession>A0A1F5SK80</accession>
<protein>
    <submittedName>
        <fullName evidence="1">Uncharacterized protein</fullName>
    </submittedName>
</protein>
<dbReference type="AlphaFoldDB" id="A0A1F5SK80"/>
<comment type="caution">
    <text evidence="1">The sequence shown here is derived from an EMBL/GenBank/DDBJ whole genome shotgun (WGS) entry which is preliminary data.</text>
</comment>
<dbReference type="STRING" id="1797994.A2227_04350"/>
<sequence length="178" mass="20089">MEELLNQIKEATKCKLYYSALFMTVAIPDICSALESQNNNSDPKKYQNWFNKYITKLAPNKYGSNGQLKAGHLWSIRCSLFHQGATSDKKDYARLLFLEPGTSGYKSLKSLHCCIVGAETENKSLLINIGQFCNDMIKGAEQWMDEKKNDEVYKQNIDKLIKRYPKGIAPVIGAPVIG</sequence>
<reference evidence="1 2" key="1">
    <citation type="journal article" date="2016" name="Nat. Commun.">
        <title>Thousands of microbial genomes shed light on interconnected biogeochemical processes in an aquifer system.</title>
        <authorList>
            <person name="Anantharaman K."/>
            <person name="Brown C.T."/>
            <person name="Hug L.A."/>
            <person name="Sharon I."/>
            <person name="Castelle C.J."/>
            <person name="Probst A.J."/>
            <person name="Thomas B.C."/>
            <person name="Singh A."/>
            <person name="Wilkins M.J."/>
            <person name="Karaoz U."/>
            <person name="Brodie E.L."/>
            <person name="Williams K.H."/>
            <person name="Hubbard S.S."/>
            <person name="Banfield J.F."/>
        </authorList>
    </citation>
    <scope>NUCLEOTIDE SEQUENCE [LARGE SCALE GENOMIC DNA]</scope>
</reference>
<gene>
    <name evidence="1" type="ORF">A2227_04350</name>
</gene>
<proteinExistence type="predicted"/>